<evidence type="ECO:0000313" key="3">
    <source>
        <dbReference type="Proteomes" id="UP000824241"/>
    </source>
</evidence>
<dbReference type="SUPFAM" id="SSF55315">
    <property type="entry name" value="L30e-like"/>
    <property type="match status" value="1"/>
</dbReference>
<dbReference type="Gene3D" id="3.30.1330.30">
    <property type="match status" value="1"/>
</dbReference>
<accession>A0A9D1DXK7</accession>
<protein>
    <submittedName>
        <fullName evidence="2">Ribosomal L7Ae/L30e/S12e/Gadd45 family protein</fullName>
    </submittedName>
</protein>
<reference evidence="2" key="2">
    <citation type="journal article" date="2021" name="PeerJ">
        <title>Extensive microbial diversity within the chicken gut microbiome revealed by metagenomics and culture.</title>
        <authorList>
            <person name="Gilroy R."/>
            <person name="Ravi A."/>
            <person name="Getino M."/>
            <person name="Pursley I."/>
            <person name="Horton D.L."/>
            <person name="Alikhan N.F."/>
            <person name="Baker D."/>
            <person name="Gharbi K."/>
            <person name="Hall N."/>
            <person name="Watson M."/>
            <person name="Adriaenssens E.M."/>
            <person name="Foster-Nyarko E."/>
            <person name="Jarju S."/>
            <person name="Secka A."/>
            <person name="Antonio M."/>
            <person name="Oren A."/>
            <person name="Chaudhuri R.R."/>
            <person name="La Ragione R."/>
            <person name="Hildebrand F."/>
            <person name="Pallen M.J."/>
        </authorList>
    </citation>
    <scope>NUCLEOTIDE SEQUENCE</scope>
    <source>
        <strain evidence="2">CHK189-12415</strain>
    </source>
</reference>
<dbReference type="InterPro" id="IPR029064">
    <property type="entry name" value="Ribosomal_eL30-like_sf"/>
</dbReference>
<feature type="domain" description="Ribosomal protein eL8/eL30/eS12/Gadd45" evidence="1">
    <location>
        <begin position="5"/>
        <end position="89"/>
    </location>
</feature>
<dbReference type="AlphaFoldDB" id="A0A9D1DXK7"/>
<proteinExistence type="predicted"/>
<comment type="caution">
    <text evidence="2">The sequence shown here is derived from an EMBL/GenBank/DDBJ whole genome shotgun (WGS) entry which is preliminary data.</text>
</comment>
<name>A0A9D1DXK7_9FIRM</name>
<sequence>MNERFYSTLGLTMRAGKLSFGYDTVKSAVQEGKVFLLLTASDLSEKSGKEVRYLSERHDIPLLPLPKTQAEIRGIIGKLTGILAVTDKGLAQSLLKAAGTP</sequence>
<gene>
    <name evidence="2" type="ORF">IAB37_05695</name>
</gene>
<organism evidence="2 3">
    <name type="scientific">Candidatus Faecivivens stercoravium</name>
    <dbReference type="NCBI Taxonomy" id="2840803"/>
    <lineage>
        <taxon>Bacteria</taxon>
        <taxon>Bacillati</taxon>
        <taxon>Bacillota</taxon>
        <taxon>Clostridia</taxon>
        <taxon>Eubacteriales</taxon>
        <taxon>Oscillospiraceae</taxon>
        <taxon>Oscillospiraceae incertae sedis</taxon>
        <taxon>Candidatus Faecivivens</taxon>
    </lineage>
</organism>
<evidence type="ECO:0000259" key="1">
    <source>
        <dbReference type="Pfam" id="PF01248"/>
    </source>
</evidence>
<dbReference type="EMBL" id="DVHA01000183">
    <property type="protein sequence ID" value="HIR61050.1"/>
    <property type="molecule type" value="Genomic_DNA"/>
</dbReference>
<reference evidence="2" key="1">
    <citation type="submission" date="2020-10" db="EMBL/GenBank/DDBJ databases">
        <authorList>
            <person name="Gilroy R."/>
        </authorList>
    </citation>
    <scope>NUCLEOTIDE SEQUENCE</scope>
    <source>
        <strain evidence="2">CHK189-12415</strain>
    </source>
</reference>
<evidence type="ECO:0000313" key="2">
    <source>
        <dbReference type="EMBL" id="HIR61050.1"/>
    </source>
</evidence>
<dbReference type="Pfam" id="PF01248">
    <property type="entry name" value="Ribosomal_L7Ae"/>
    <property type="match status" value="1"/>
</dbReference>
<dbReference type="InterPro" id="IPR004038">
    <property type="entry name" value="Ribosomal_eL8/eL30/eS12/Gad45"/>
</dbReference>
<dbReference type="Proteomes" id="UP000824241">
    <property type="component" value="Unassembled WGS sequence"/>
</dbReference>